<reference evidence="9" key="1">
    <citation type="submission" date="2016-10" db="EMBL/GenBank/DDBJ databases">
        <title>Uncovering the secondary metabolism of Penicillium species provides insights into the evolution of 6-MSA pathways.</title>
        <authorList>
            <person name="Nielsen J.C."/>
            <person name="Nielsen J."/>
        </authorList>
    </citation>
    <scope>NUCLEOTIDE SEQUENCE [LARGE SCALE GENOMIC DNA]</scope>
    <source>
        <strain evidence="9">IBT 13039</strain>
    </source>
</reference>
<dbReference type="InterPro" id="IPR020846">
    <property type="entry name" value="MFS_dom"/>
</dbReference>
<evidence type="ECO:0000256" key="6">
    <source>
        <dbReference type="SAM" id="Phobius"/>
    </source>
</evidence>
<evidence type="ECO:0000313" key="9">
    <source>
        <dbReference type="EMBL" id="OQE63990.1"/>
    </source>
</evidence>
<dbReference type="OMA" id="RNGWRYM"/>
<dbReference type="EMBL" id="MOOB01000232">
    <property type="protein sequence ID" value="OQE63990.1"/>
    <property type="molecule type" value="Genomic_DNA"/>
</dbReference>
<evidence type="ECO:0000313" key="10">
    <source>
        <dbReference type="Proteomes" id="UP000191691"/>
    </source>
</evidence>
<protein>
    <recommendedName>
        <fullName evidence="7">Major facilitator superfamily (MFS) profile domain-containing protein</fullName>
    </recommendedName>
</protein>
<comment type="similarity">
    <text evidence="2">Belongs to the major facilitator superfamily. Sugar transporter (TC 2.A.1.1) family.</text>
</comment>
<comment type="subcellular location">
    <subcellularLocation>
        <location evidence="1">Membrane</location>
        <topology evidence="1">Multi-pass membrane protein</topology>
    </subcellularLocation>
</comment>
<dbReference type="Gene3D" id="1.20.1250.20">
    <property type="entry name" value="MFS general substrate transporter like domains"/>
    <property type="match status" value="1"/>
</dbReference>
<name>A0A1V6WM70_PENNA</name>
<dbReference type="EMBL" id="MOOB01000290">
    <property type="protein sequence ID" value="OQE61178.1"/>
    <property type="molecule type" value="Genomic_DNA"/>
</dbReference>
<dbReference type="Proteomes" id="UP000191691">
    <property type="component" value="Unassembled WGS sequence"/>
</dbReference>
<evidence type="ECO:0000256" key="1">
    <source>
        <dbReference type="ARBA" id="ARBA00004141"/>
    </source>
</evidence>
<evidence type="ECO:0000313" key="8">
    <source>
        <dbReference type="EMBL" id="OQE61178.1"/>
    </source>
</evidence>
<organism evidence="9 10">
    <name type="scientific">Penicillium nalgiovense</name>
    <dbReference type="NCBI Taxonomy" id="60175"/>
    <lineage>
        <taxon>Eukaryota</taxon>
        <taxon>Fungi</taxon>
        <taxon>Dikarya</taxon>
        <taxon>Ascomycota</taxon>
        <taxon>Pezizomycotina</taxon>
        <taxon>Eurotiomycetes</taxon>
        <taxon>Eurotiomycetidae</taxon>
        <taxon>Eurotiales</taxon>
        <taxon>Aspergillaceae</taxon>
        <taxon>Penicillium</taxon>
    </lineage>
</organism>
<dbReference type="Pfam" id="PF00083">
    <property type="entry name" value="Sugar_tr"/>
    <property type="match status" value="1"/>
</dbReference>
<sequence>MSERRASVVEPSFDADRIEAPVTWKAYLICAFASFGGIFFGYDSSYINGVSGSSMFIQMVEGPEATALTSSNSSLVVSILSAGTFFGALIGGDMA</sequence>
<keyword evidence="4 6" id="KW-1133">Transmembrane helix</keyword>
<comment type="caution">
    <text evidence="9">The sequence shown here is derived from an EMBL/GenBank/DDBJ whole genome shotgun (WGS) entry which is preliminary data.</text>
</comment>
<feature type="transmembrane region" description="Helical" evidence="6">
    <location>
        <begin position="26"/>
        <end position="47"/>
    </location>
</feature>
<accession>A0A1V6WM70</accession>
<dbReference type="InterPro" id="IPR050360">
    <property type="entry name" value="MFS_Sugar_Transporters"/>
</dbReference>
<reference evidence="10" key="2">
    <citation type="journal article" date="2017" name="Nat. Microbiol.">
        <title>Global analysis of biosynthetic gene clusters reveals vast potential of secondary metabolite production in Penicillium species.</title>
        <authorList>
            <person name="Nielsen J.C."/>
            <person name="Grijseels S."/>
            <person name="Prigent S."/>
            <person name="Ji B."/>
            <person name="Dainat J."/>
            <person name="Nielsen K.F."/>
            <person name="Frisvad J.C."/>
            <person name="Workman M."/>
            <person name="Nielsen J."/>
        </authorList>
    </citation>
    <scope>NUCLEOTIDE SEQUENCE [LARGE SCALE GENOMIC DNA]</scope>
    <source>
        <strain evidence="10">IBT 13039</strain>
    </source>
</reference>
<evidence type="ECO:0000256" key="5">
    <source>
        <dbReference type="ARBA" id="ARBA00023136"/>
    </source>
</evidence>
<feature type="domain" description="Major facilitator superfamily (MFS) profile" evidence="7">
    <location>
        <begin position="29"/>
        <end position="95"/>
    </location>
</feature>
<keyword evidence="10" id="KW-1185">Reference proteome</keyword>
<dbReference type="PANTHER" id="PTHR48022">
    <property type="entry name" value="PLASTIDIC GLUCOSE TRANSPORTER 4"/>
    <property type="match status" value="1"/>
</dbReference>
<dbReference type="InterPro" id="IPR005828">
    <property type="entry name" value="MFS_sugar_transport-like"/>
</dbReference>
<evidence type="ECO:0000256" key="4">
    <source>
        <dbReference type="ARBA" id="ARBA00022989"/>
    </source>
</evidence>
<dbReference type="GO" id="GO:0016020">
    <property type="term" value="C:membrane"/>
    <property type="evidence" value="ECO:0007669"/>
    <property type="project" value="UniProtKB-SubCell"/>
</dbReference>
<dbReference type="PANTHER" id="PTHR48022:SF6">
    <property type="entry name" value="MSTA PROTEIN-RELATED"/>
    <property type="match status" value="1"/>
</dbReference>
<evidence type="ECO:0000259" key="7">
    <source>
        <dbReference type="PROSITE" id="PS50850"/>
    </source>
</evidence>
<dbReference type="PROSITE" id="PS50850">
    <property type="entry name" value="MFS"/>
    <property type="match status" value="1"/>
</dbReference>
<gene>
    <name evidence="9" type="ORF">PENNAL_c0232G07525</name>
    <name evidence="8" type="ORF">PENNAL_c0290G03315</name>
</gene>
<keyword evidence="5 6" id="KW-0472">Membrane</keyword>
<feature type="non-terminal residue" evidence="9">
    <location>
        <position position="95"/>
    </location>
</feature>
<evidence type="ECO:0000256" key="2">
    <source>
        <dbReference type="ARBA" id="ARBA00010992"/>
    </source>
</evidence>
<dbReference type="GO" id="GO:0005351">
    <property type="term" value="F:carbohydrate:proton symporter activity"/>
    <property type="evidence" value="ECO:0007669"/>
    <property type="project" value="TreeGrafter"/>
</dbReference>
<dbReference type="InterPro" id="IPR036259">
    <property type="entry name" value="MFS_trans_sf"/>
</dbReference>
<feature type="transmembrane region" description="Helical" evidence="6">
    <location>
        <begin position="67"/>
        <end position="90"/>
    </location>
</feature>
<dbReference type="SUPFAM" id="SSF103473">
    <property type="entry name" value="MFS general substrate transporter"/>
    <property type="match status" value="1"/>
</dbReference>
<dbReference type="AlphaFoldDB" id="A0A1V6WM70"/>
<keyword evidence="3 6" id="KW-0812">Transmembrane</keyword>
<proteinExistence type="inferred from homology"/>
<evidence type="ECO:0000256" key="3">
    <source>
        <dbReference type="ARBA" id="ARBA00022692"/>
    </source>
</evidence>